<evidence type="ECO:0000313" key="9">
    <source>
        <dbReference type="Proteomes" id="UP000319716"/>
    </source>
</evidence>
<sequence>MIMQITPMTALEQGLNRSMAAQNAIAQNIANVDTPDYKAKKVLFEDVLDSKMQANRTNPKHLSFTSAGETSFRIVNDSFGSVQNNGNNVDLEHEMSELAQNQLLYQTLSQAASDQFQKFNIVLGVLDNGDVQWT</sequence>
<dbReference type="InterPro" id="IPR001444">
    <property type="entry name" value="Flag_bb_rod_N"/>
</dbReference>
<evidence type="ECO:0000256" key="3">
    <source>
        <dbReference type="ARBA" id="ARBA00014376"/>
    </source>
</evidence>
<reference evidence="8 9" key="1">
    <citation type="submission" date="2017-11" db="EMBL/GenBank/DDBJ databases">
        <title>Draft Genome Sequence of Sporolactobacillus inulinus NBRC 111894 Isolated from Koso, a Japanese Sugar-Vegetable Fermented Beverage.</title>
        <authorList>
            <person name="Chiou T.Y."/>
            <person name="Oshima K."/>
            <person name="Suda W."/>
            <person name="Hattori M."/>
            <person name="Takahashi T."/>
        </authorList>
    </citation>
    <scope>NUCLEOTIDE SEQUENCE [LARGE SCALE GENOMIC DNA]</scope>
    <source>
        <strain evidence="8 9">NBRC111894</strain>
    </source>
</reference>
<dbReference type="NCBIfam" id="TIGR01396">
    <property type="entry name" value="FlgB"/>
    <property type="match status" value="1"/>
</dbReference>
<accession>A0A4Y1Z668</accession>
<evidence type="ECO:0000256" key="6">
    <source>
        <dbReference type="PIRNR" id="PIRNR002889"/>
    </source>
</evidence>
<dbReference type="EMBL" id="BEXB01000001">
    <property type="protein sequence ID" value="GAY74527.1"/>
    <property type="molecule type" value="Genomic_DNA"/>
</dbReference>
<dbReference type="PANTHER" id="PTHR30435:SF12">
    <property type="entry name" value="FLAGELLAR BASAL BODY ROD PROTEIN FLGB"/>
    <property type="match status" value="1"/>
</dbReference>
<dbReference type="InterPro" id="IPR006300">
    <property type="entry name" value="FlgB"/>
</dbReference>
<comment type="subcellular location">
    <subcellularLocation>
        <location evidence="1 6">Bacterial flagellum basal body</location>
    </subcellularLocation>
</comment>
<comment type="similarity">
    <text evidence="2 6">Belongs to the flagella basal body rod proteins family.</text>
</comment>
<keyword evidence="8" id="KW-0282">Flagellum</keyword>
<evidence type="ECO:0000256" key="1">
    <source>
        <dbReference type="ARBA" id="ARBA00004117"/>
    </source>
</evidence>
<protein>
    <recommendedName>
        <fullName evidence="3 6">Flagellar basal body rod protein FlgB</fullName>
    </recommendedName>
</protein>
<evidence type="ECO:0000259" key="7">
    <source>
        <dbReference type="Pfam" id="PF00460"/>
    </source>
</evidence>
<dbReference type="GO" id="GO:0030694">
    <property type="term" value="C:bacterial-type flagellum basal body, rod"/>
    <property type="evidence" value="ECO:0007669"/>
    <property type="project" value="InterPro"/>
</dbReference>
<feature type="domain" description="Flagellar basal body rod protein N-terminal" evidence="7">
    <location>
        <begin position="12"/>
        <end position="38"/>
    </location>
</feature>
<keyword evidence="8" id="KW-0969">Cilium</keyword>
<dbReference type="PIRSF" id="PIRSF002889">
    <property type="entry name" value="Rod_FlgB"/>
    <property type="match status" value="1"/>
</dbReference>
<keyword evidence="8" id="KW-0966">Cell projection</keyword>
<dbReference type="PANTHER" id="PTHR30435">
    <property type="entry name" value="FLAGELLAR PROTEIN"/>
    <property type="match status" value="1"/>
</dbReference>
<proteinExistence type="inferred from homology"/>
<dbReference type="Pfam" id="PF00460">
    <property type="entry name" value="Flg_bb_rod"/>
    <property type="match status" value="1"/>
</dbReference>
<evidence type="ECO:0000256" key="2">
    <source>
        <dbReference type="ARBA" id="ARBA00009677"/>
    </source>
</evidence>
<keyword evidence="4 6" id="KW-0975">Bacterial flagellum</keyword>
<organism evidence="8 9">
    <name type="scientific">Sporolactobacillus inulinus</name>
    <dbReference type="NCBI Taxonomy" id="2078"/>
    <lineage>
        <taxon>Bacteria</taxon>
        <taxon>Bacillati</taxon>
        <taxon>Bacillota</taxon>
        <taxon>Bacilli</taxon>
        <taxon>Bacillales</taxon>
        <taxon>Sporolactobacillaceae</taxon>
        <taxon>Sporolactobacillus</taxon>
    </lineage>
</organism>
<comment type="subunit">
    <text evidence="6">The basal body constitutes a major portion of the flagellar organelle and consists of a number of rings mounted on a central rod.</text>
</comment>
<evidence type="ECO:0000313" key="8">
    <source>
        <dbReference type="EMBL" id="GAY74527.1"/>
    </source>
</evidence>
<comment type="function">
    <text evidence="5 6">Structural component of flagellum, the bacterial motility apparatus. Part of the rod structure of flagellar basal body.</text>
</comment>
<evidence type="ECO:0000256" key="5">
    <source>
        <dbReference type="ARBA" id="ARBA00024934"/>
    </source>
</evidence>
<evidence type="ECO:0000256" key="4">
    <source>
        <dbReference type="ARBA" id="ARBA00023143"/>
    </source>
</evidence>
<dbReference type="GO" id="GO:0071978">
    <property type="term" value="P:bacterial-type flagellum-dependent swarming motility"/>
    <property type="evidence" value="ECO:0007669"/>
    <property type="project" value="TreeGrafter"/>
</dbReference>
<name>A0A4Y1Z668_9BACL</name>
<dbReference type="Proteomes" id="UP000319716">
    <property type="component" value="Unassembled WGS sequence"/>
</dbReference>
<dbReference type="AlphaFoldDB" id="A0A4Y1Z668"/>
<gene>
    <name evidence="8" type="ORF">NBRC111894_81</name>
</gene>
<comment type="caution">
    <text evidence="8">The sequence shown here is derived from an EMBL/GenBank/DDBJ whole genome shotgun (WGS) entry which is preliminary data.</text>
</comment>